<dbReference type="InterPro" id="IPR006941">
    <property type="entry name" value="RNase_CAF1"/>
</dbReference>
<keyword evidence="2 5" id="KW-0479">Metal-binding</keyword>
<dbReference type="SUPFAM" id="SSF53098">
    <property type="entry name" value="Ribonuclease H-like"/>
    <property type="match status" value="1"/>
</dbReference>
<dbReference type="InterPro" id="IPR012337">
    <property type="entry name" value="RNaseH-like_sf"/>
</dbReference>
<keyword evidence="9" id="KW-1185">Reference proteome</keyword>
<dbReference type="InterPro" id="IPR036397">
    <property type="entry name" value="RNaseH_sf"/>
</dbReference>
<dbReference type="GO" id="GO:0015030">
    <property type="term" value="C:Cajal body"/>
    <property type="evidence" value="ECO:0007669"/>
    <property type="project" value="TreeGrafter"/>
</dbReference>
<evidence type="ECO:0000256" key="4">
    <source>
        <dbReference type="ARBA" id="ARBA00022833"/>
    </source>
</evidence>
<evidence type="ECO:0000256" key="5">
    <source>
        <dbReference type="PROSITE-ProRule" id="PRU00723"/>
    </source>
</evidence>
<dbReference type="InterPro" id="IPR051181">
    <property type="entry name" value="CAF1_poly(A)_ribonucleases"/>
</dbReference>
<dbReference type="PANTHER" id="PTHR15092">
    <property type="entry name" value="POLY A -SPECIFIC RIBONUCLEASE/TARGET OF EGR1, MEMBER 1"/>
    <property type="match status" value="1"/>
</dbReference>
<comment type="similarity">
    <text evidence="1">Belongs to the CAF1 family.</text>
</comment>
<evidence type="ECO:0000256" key="6">
    <source>
        <dbReference type="SAM" id="MobiDB-lite"/>
    </source>
</evidence>
<sequence>MANGNIGTTSATYTDVTRTNIRSLYWGVSAQIAKAKFIAIDTEFTGLVLSNASRVFNLKTTEWVTRATDMREKYRAMSNIAKTHALVAMGLSTFSTRHTRPGSYNVHNFNFLLQSQNSHLINPSSISFLAETGFDLGRQATNGIRYFSGPNPKPVEVKNDTINEEGYLIREVFLDIVRAGVPLVTHNGLFDLVYLYQSFFGPLPDTYESFAFDLSEMFPGGIYDTKIIAEKETPQSASYLAYLFHKSERLQKRRLEGGESALTVKLRDSLVKGNSEPRVRCHLLRSDPPTSKPYCEKPYCENFAQHGNCRYGKRCFKTHDINFILDCQEKEAAAEEELLGAPTVGASVESDTSDKKRKRDDDMDVGGTDSPCKLSRTDTVDNLQETVATVAIDGPATEKQDFPVSTPPGKSEKVNGSEPLSLAAEPSLNMYHTAAYDAFMTGYIFASYRLMLEDKMSNYRNKVYIMGSDNPLLIQAGPYARTSVTYHQTMRLMNAAAAAAADAAVSVDATKALAAEPPAAEPPAAEPPTAEAPAAEPSTTDADIQQNTVQNETPA</sequence>
<comment type="caution">
    <text evidence="8">The sequence shown here is derived from an EMBL/GenBank/DDBJ whole genome shotgun (WGS) entry which is preliminary data.</text>
</comment>
<dbReference type="OrthoDB" id="414075at2759"/>
<dbReference type="GO" id="GO:0000175">
    <property type="term" value="F:3'-5'-RNA exonuclease activity"/>
    <property type="evidence" value="ECO:0007669"/>
    <property type="project" value="TreeGrafter"/>
</dbReference>
<dbReference type="EMBL" id="JANBTX010000015">
    <property type="protein sequence ID" value="KAJ2690140.1"/>
    <property type="molecule type" value="Genomic_DNA"/>
</dbReference>
<keyword evidence="4 5" id="KW-0862">Zinc</keyword>
<feature type="region of interest" description="Disordered" evidence="6">
    <location>
        <begin position="391"/>
        <end position="417"/>
    </location>
</feature>
<dbReference type="SUPFAM" id="SSF90229">
    <property type="entry name" value="CCCH zinc finger"/>
    <property type="match status" value="1"/>
</dbReference>
<evidence type="ECO:0000313" key="9">
    <source>
        <dbReference type="Proteomes" id="UP001151516"/>
    </source>
</evidence>
<name>A0A9W8GP12_9FUNG</name>
<dbReference type="PANTHER" id="PTHR15092:SF37">
    <property type="entry name" value="TARGET OF EGR1 PROTEIN 1"/>
    <property type="match status" value="1"/>
</dbReference>
<dbReference type="InterPro" id="IPR000571">
    <property type="entry name" value="Znf_CCCH"/>
</dbReference>
<feature type="compositionally biased region" description="Low complexity" evidence="6">
    <location>
        <begin position="527"/>
        <end position="537"/>
    </location>
</feature>
<dbReference type="Gene3D" id="3.30.420.10">
    <property type="entry name" value="Ribonuclease H-like superfamily/Ribonuclease H"/>
    <property type="match status" value="2"/>
</dbReference>
<reference evidence="8" key="1">
    <citation type="submission" date="2022-07" db="EMBL/GenBank/DDBJ databases">
        <title>Phylogenomic reconstructions and comparative analyses of Kickxellomycotina fungi.</title>
        <authorList>
            <person name="Reynolds N.K."/>
            <person name="Stajich J.E."/>
            <person name="Barry K."/>
            <person name="Grigoriev I.V."/>
            <person name="Crous P."/>
            <person name="Smith M.E."/>
        </authorList>
    </citation>
    <scope>NUCLEOTIDE SEQUENCE</scope>
    <source>
        <strain evidence="8">CBS 109367</strain>
    </source>
</reference>
<feature type="compositionally biased region" description="Polar residues" evidence="6">
    <location>
        <begin position="538"/>
        <end position="555"/>
    </location>
</feature>
<feature type="region of interest" description="Disordered" evidence="6">
    <location>
        <begin position="341"/>
        <end position="376"/>
    </location>
</feature>
<dbReference type="InterPro" id="IPR036855">
    <property type="entry name" value="Znf_CCCH_sf"/>
</dbReference>
<feature type="region of interest" description="Disordered" evidence="6">
    <location>
        <begin position="512"/>
        <end position="555"/>
    </location>
</feature>
<feature type="zinc finger region" description="C3H1-type" evidence="5">
    <location>
        <begin position="294"/>
        <end position="322"/>
    </location>
</feature>
<dbReference type="Proteomes" id="UP001151516">
    <property type="component" value="Unassembled WGS sequence"/>
</dbReference>
<evidence type="ECO:0000256" key="3">
    <source>
        <dbReference type="ARBA" id="ARBA00022771"/>
    </source>
</evidence>
<dbReference type="Pfam" id="PF04857">
    <property type="entry name" value="CAF1"/>
    <property type="match status" value="2"/>
</dbReference>
<dbReference type="AlphaFoldDB" id="A0A9W8GP12"/>
<proteinExistence type="inferred from homology"/>
<dbReference type="GO" id="GO:0034472">
    <property type="term" value="P:snRNA 3'-end processing"/>
    <property type="evidence" value="ECO:0007669"/>
    <property type="project" value="TreeGrafter"/>
</dbReference>
<evidence type="ECO:0000256" key="2">
    <source>
        <dbReference type="ARBA" id="ARBA00022723"/>
    </source>
</evidence>
<feature type="domain" description="C3H1-type" evidence="7">
    <location>
        <begin position="294"/>
        <end position="322"/>
    </location>
</feature>
<accession>A0A9W8GP12</accession>
<dbReference type="PROSITE" id="PS50103">
    <property type="entry name" value="ZF_C3H1"/>
    <property type="match status" value="1"/>
</dbReference>
<dbReference type="GO" id="GO:0008270">
    <property type="term" value="F:zinc ion binding"/>
    <property type="evidence" value="ECO:0007669"/>
    <property type="project" value="UniProtKB-KW"/>
</dbReference>
<organism evidence="8 9">
    <name type="scientific">Coemansia spiralis</name>
    <dbReference type="NCBI Taxonomy" id="417178"/>
    <lineage>
        <taxon>Eukaryota</taxon>
        <taxon>Fungi</taxon>
        <taxon>Fungi incertae sedis</taxon>
        <taxon>Zoopagomycota</taxon>
        <taxon>Kickxellomycotina</taxon>
        <taxon>Kickxellomycetes</taxon>
        <taxon>Kickxellales</taxon>
        <taxon>Kickxellaceae</taxon>
        <taxon>Coemansia</taxon>
    </lineage>
</organism>
<evidence type="ECO:0000256" key="1">
    <source>
        <dbReference type="ARBA" id="ARBA00008372"/>
    </source>
</evidence>
<evidence type="ECO:0000259" key="7">
    <source>
        <dbReference type="PROSITE" id="PS50103"/>
    </source>
</evidence>
<gene>
    <name evidence="8" type="ORF">IWW39_000950</name>
</gene>
<keyword evidence="3 5" id="KW-0863">Zinc-finger</keyword>
<evidence type="ECO:0000313" key="8">
    <source>
        <dbReference type="EMBL" id="KAJ2690140.1"/>
    </source>
</evidence>
<dbReference type="GO" id="GO:0017069">
    <property type="term" value="F:snRNA binding"/>
    <property type="evidence" value="ECO:0007669"/>
    <property type="project" value="TreeGrafter"/>
</dbReference>
<protein>
    <recommendedName>
        <fullName evidence="7">C3H1-type domain-containing protein</fullName>
    </recommendedName>
</protein>